<protein>
    <submittedName>
        <fullName evidence="1">Uncharacterized protein</fullName>
    </submittedName>
</protein>
<sequence length="139" mass="16178">MGELIYFPKVNYEPGSPKQDSKVCETIPFPMEDIKVHRYLIQYNSISLKRYYLLQQQANLLNHYNRLDGAKNEFYRIVAEAGNCAMLERDLETLEEIGSEVSLQLSKINREIRNLDVCVARLTQKAPVRVKTYSPKINH</sequence>
<dbReference type="EMBL" id="DVFU01000064">
    <property type="protein sequence ID" value="HIQ64750.1"/>
    <property type="molecule type" value="Genomic_DNA"/>
</dbReference>
<proteinExistence type="predicted"/>
<evidence type="ECO:0000313" key="2">
    <source>
        <dbReference type="Proteomes" id="UP000886725"/>
    </source>
</evidence>
<dbReference type="AlphaFoldDB" id="A0A9D0YZK0"/>
<accession>A0A9D0YZK0</accession>
<reference evidence="1" key="1">
    <citation type="submission" date="2020-10" db="EMBL/GenBank/DDBJ databases">
        <authorList>
            <person name="Gilroy R."/>
        </authorList>
    </citation>
    <scope>NUCLEOTIDE SEQUENCE</scope>
    <source>
        <strain evidence="1">CHK165-10780</strain>
    </source>
</reference>
<reference evidence="1" key="2">
    <citation type="journal article" date="2021" name="PeerJ">
        <title>Extensive microbial diversity within the chicken gut microbiome revealed by metagenomics and culture.</title>
        <authorList>
            <person name="Gilroy R."/>
            <person name="Ravi A."/>
            <person name="Getino M."/>
            <person name="Pursley I."/>
            <person name="Horton D.L."/>
            <person name="Alikhan N.F."/>
            <person name="Baker D."/>
            <person name="Gharbi K."/>
            <person name="Hall N."/>
            <person name="Watson M."/>
            <person name="Adriaenssens E.M."/>
            <person name="Foster-Nyarko E."/>
            <person name="Jarju S."/>
            <person name="Secka A."/>
            <person name="Antonio M."/>
            <person name="Oren A."/>
            <person name="Chaudhuri R.R."/>
            <person name="La Ragione R."/>
            <person name="Hildebrand F."/>
            <person name="Pallen M.J."/>
        </authorList>
    </citation>
    <scope>NUCLEOTIDE SEQUENCE</scope>
    <source>
        <strain evidence="1">CHK165-10780</strain>
    </source>
</reference>
<comment type="caution">
    <text evidence="1">The sequence shown here is derived from an EMBL/GenBank/DDBJ whole genome shotgun (WGS) entry which is preliminary data.</text>
</comment>
<dbReference type="Proteomes" id="UP000886725">
    <property type="component" value="Unassembled WGS sequence"/>
</dbReference>
<name>A0A9D0YZK0_9FIRM</name>
<evidence type="ECO:0000313" key="1">
    <source>
        <dbReference type="EMBL" id="HIQ64750.1"/>
    </source>
</evidence>
<organism evidence="1 2">
    <name type="scientific">Candidatus Faecenecus gallistercoris</name>
    <dbReference type="NCBI Taxonomy" id="2840793"/>
    <lineage>
        <taxon>Bacteria</taxon>
        <taxon>Bacillati</taxon>
        <taxon>Bacillota</taxon>
        <taxon>Bacillota incertae sedis</taxon>
        <taxon>Candidatus Faecenecus</taxon>
    </lineage>
</organism>
<gene>
    <name evidence="1" type="ORF">IAC85_03325</name>
</gene>